<dbReference type="EMBL" id="PYAX01000011">
    <property type="protein sequence ID" value="PSL52862.1"/>
    <property type="molecule type" value="Genomic_DNA"/>
</dbReference>
<dbReference type="Pfam" id="PF19956">
    <property type="entry name" value="EAD2"/>
    <property type="match status" value="1"/>
</dbReference>
<protein>
    <submittedName>
        <fullName evidence="4">Uncharacterized protein</fullName>
    </submittedName>
</protein>
<evidence type="ECO:0000259" key="1">
    <source>
        <dbReference type="Pfam" id="PF19916"/>
    </source>
</evidence>
<name>A0A2P8I324_SACCR</name>
<proteinExistence type="predicted"/>
<dbReference type="InterPro" id="IPR045555">
    <property type="entry name" value="VMAP-M0"/>
</dbReference>
<organism evidence="4 5">
    <name type="scientific">Saccharothrix carnea</name>
    <dbReference type="NCBI Taxonomy" id="1280637"/>
    <lineage>
        <taxon>Bacteria</taxon>
        <taxon>Bacillati</taxon>
        <taxon>Actinomycetota</taxon>
        <taxon>Actinomycetes</taxon>
        <taxon>Pseudonocardiales</taxon>
        <taxon>Pseudonocardiaceae</taxon>
        <taxon>Saccharothrix</taxon>
    </lineage>
</organism>
<accession>A0A2P8I324</accession>
<dbReference type="Pfam" id="PF20028">
    <property type="entry name" value="VMAP-C"/>
    <property type="match status" value="1"/>
</dbReference>
<evidence type="ECO:0000259" key="2">
    <source>
        <dbReference type="Pfam" id="PF19956"/>
    </source>
</evidence>
<feature type="domain" description="vWA-MoxR associated protein C-terminal" evidence="3">
    <location>
        <begin position="245"/>
        <end position="484"/>
    </location>
</feature>
<dbReference type="InterPro" id="IPR045431">
    <property type="entry name" value="EAD2"/>
</dbReference>
<evidence type="ECO:0000313" key="4">
    <source>
        <dbReference type="EMBL" id="PSL52862.1"/>
    </source>
</evidence>
<reference evidence="4 5" key="1">
    <citation type="submission" date="2018-03" db="EMBL/GenBank/DDBJ databases">
        <title>Genomic Encyclopedia of Type Strains, Phase III (KMG-III): the genomes of soil and plant-associated and newly described type strains.</title>
        <authorList>
            <person name="Whitman W."/>
        </authorList>
    </citation>
    <scope>NUCLEOTIDE SEQUENCE [LARGE SCALE GENOMIC DNA]</scope>
    <source>
        <strain evidence="4 5">CGMCC 4.7097</strain>
    </source>
</reference>
<dbReference type="AlphaFoldDB" id="A0A2P8I324"/>
<feature type="domain" description="vWA-MoxR associated protein middle region 0" evidence="1">
    <location>
        <begin position="115"/>
        <end position="215"/>
    </location>
</feature>
<evidence type="ECO:0000313" key="5">
    <source>
        <dbReference type="Proteomes" id="UP000241118"/>
    </source>
</evidence>
<gene>
    <name evidence="4" type="ORF">B0I31_111149</name>
</gene>
<keyword evidence="5" id="KW-1185">Reference proteome</keyword>
<feature type="domain" description="Effector-associated" evidence="2">
    <location>
        <begin position="25"/>
        <end position="106"/>
    </location>
</feature>
<sequence length="499" mass="56133">MAWAPRSASVRGNRDEDHIPLMPLVDALRRIPTLADRSGRELVVRMLGDELREHLPVEDHKHSIGHLFSIAEVCSQRPERLTALLRVVELLEQDSRPMAALRDLVRDMTTLELWPAETRDELFALLSDVVVPDIEGIYLTVAGPLAPKLHGPTTYAEVFRTLETLNARPDGVPRSLLFVEHLAARVRTELAVRLHRWVDRQAAALELSGELHAVRWEVQGGTTRPPHRCDAYVVFQLRREGLTGDVYRLSHWRQLDLSTGWHPVRGADSTGDLAGVKRRVAEIVEELEGEWVSFAPEIRVEFILAGDVINLDVDQWPWDTDPLLPEPLGCRYPVVVRSLERMAARKYHRLWHLRWERLRSQLDHGGALSADATCWGRDGSAQAVRELMSTLQRNAAAVSLVLSSPPRSESSGRDEMAAGLRAGIPLILWDRAGSDDGFDAHARRLLHEGDDRDLLERIRHARSDAFERGEGHFGAGLTVLWDDPSRLVLPMHPMAPEGA</sequence>
<dbReference type="InterPro" id="IPR045450">
    <property type="entry name" value="VMAP_C"/>
</dbReference>
<dbReference type="Pfam" id="PF19916">
    <property type="entry name" value="VMAP-M0"/>
    <property type="match status" value="1"/>
</dbReference>
<dbReference type="Proteomes" id="UP000241118">
    <property type="component" value="Unassembled WGS sequence"/>
</dbReference>
<evidence type="ECO:0000259" key="3">
    <source>
        <dbReference type="Pfam" id="PF20028"/>
    </source>
</evidence>
<comment type="caution">
    <text evidence="4">The sequence shown here is derived from an EMBL/GenBank/DDBJ whole genome shotgun (WGS) entry which is preliminary data.</text>
</comment>